<dbReference type="InterPro" id="IPR037120">
    <property type="entry name" value="Haem_peroxidase_sf_animal"/>
</dbReference>
<sequence>MASNEKYQAGETYADNGKEGTTYSLDDPVALAQGLLKELASVNSQVTLSEVVGIIQSLTVKPLDDKTGSTEALIGILTSLSSKSNIRTLLTNKLIDSLWGNLQHPPLSYVGGDVKYEVVDPENPSGSSANTKPYDTVEFQVPDTDVTLREQVPQAPDGLYQYRMPDGSFNNILTPNLGRAGTPYAKSVRNTKRLHGVKPDPGLLFDLLMARDDKHFKENPAGISSMFFYHASIIIHDIFRTSRTDPNKSDTSSYLDLAPLYGSSLKDQLEIRTMKGGMLKPDTFHEKRLLGQPAGVNVMLVMYSRFHNYVADILLKINEGGRFTLTCAPNASPEARAKALAKQDHDLFNTARLIVGGLYINICLHDYLRAITNTHHSKSDWTLDPRVEMDKQFDGEGTPRGVGNQVSVEFNLLYRFHSCISKKDERWINDFFLQLFPGRNADDLKEVSWVELGQALLAFEQRTPKDPSVRTFGGLERQADGKFKDEDLVRVLKEAMDDPAGIFGARTIPKALKIVEILGIKQARKWQVASLNEFREFFGLKRHETFNDINSDPDIASLLEKLYTDPDMVELYPGLMIEDFKPVRNTGCGILPPYSLGRAVLSDAVTLVRSDRFNTIDYTVSNLTAWGYNEVQYDPKTMGGSMLYKLIQRAVPGWFPFNSVAVMQPFYTRKGNEKIARELGTMNQYTLDDPKPPPKPVVVFSTGAIKQVLGNPKQFVVPWLSAINALFPGKKDLSWFMLAGDQPANYAHRADIEKAQSKTPNLTGAVRDFVKRVGAELIKKETFALAKGLNQIDIIRDIAIPLNAQLLADMFYFDLRTDENPEGSLNATDLYRYLLDIRVWGVNNNDPAQAWNRRRRAQEGAKAVIDSTRKLIDKVVLSRGFGLGIASTISSITSTLKSGSLRSCGHKLVQELLAQGNSPEKVVDNLWLTAFGGIGVPVTTFYEIMEFFLRPDNASIWSEVQTLVQKGDDATLSTYVVEAQRLCSSQRNVRVATQATTLEDKPVQPGNLVVMMLGEAGRNPSEVPNASKFDPQRKIEAVNAFSYGKHQCLAKDPAFAFIVGLVKLAAGLKNLRPAPGEMGLVKTIRVGSEKAYLNDSWSYLGFDASTWKVHFDGEGAGVFAGGQDPSALVGLQEYYGLIQNKKDEFLSKV</sequence>
<organism evidence="8 9">
    <name type="scientific">Lasiosphaeria hispida</name>
    <dbReference type="NCBI Taxonomy" id="260671"/>
    <lineage>
        <taxon>Eukaryota</taxon>
        <taxon>Fungi</taxon>
        <taxon>Dikarya</taxon>
        <taxon>Ascomycota</taxon>
        <taxon>Pezizomycotina</taxon>
        <taxon>Sordariomycetes</taxon>
        <taxon>Sordariomycetidae</taxon>
        <taxon>Sordariales</taxon>
        <taxon>Lasiosphaeriaceae</taxon>
        <taxon>Lasiosphaeria</taxon>
    </lineage>
</organism>
<dbReference type="GO" id="GO:0051213">
    <property type="term" value="F:dioxygenase activity"/>
    <property type="evidence" value="ECO:0007669"/>
    <property type="project" value="UniProtKB-KW"/>
</dbReference>
<keyword evidence="8" id="KW-0575">Peroxidase</keyword>
<feature type="region of interest" description="Disordered" evidence="7">
    <location>
        <begin position="1"/>
        <end position="20"/>
    </location>
</feature>
<evidence type="ECO:0000313" key="9">
    <source>
        <dbReference type="Proteomes" id="UP001275084"/>
    </source>
</evidence>
<evidence type="ECO:0000256" key="5">
    <source>
        <dbReference type="ARBA" id="ARBA00023004"/>
    </source>
</evidence>
<proteinExistence type="predicted"/>
<keyword evidence="5 6" id="KW-0408">Iron</keyword>
<evidence type="ECO:0000256" key="2">
    <source>
        <dbReference type="ARBA" id="ARBA00022723"/>
    </source>
</evidence>
<dbReference type="InterPro" id="IPR034812">
    <property type="entry name" value="Ppo-like_N"/>
</dbReference>
<dbReference type="Proteomes" id="UP001275084">
    <property type="component" value="Unassembled WGS sequence"/>
</dbReference>
<dbReference type="GO" id="GO:0004497">
    <property type="term" value="F:monooxygenase activity"/>
    <property type="evidence" value="ECO:0007669"/>
    <property type="project" value="InterPro"/>
</dbReference>
<keyword evidence="9" id="KW-1185">Reference proteome</keyword>
<dbReference type="Pfam" id="PF03098">
    <property type="entry name" value="An_peroxidase"/>
    <property type="match status" value="1"/>
</dbReference>
<dbReference type="InterPro" id="IPR019791">
    <property type="entry name" value="Haem_peroxidase_animal"/>
</dbReference>
<dbReference type="InterPro" id="IPR001128">
    <property type="entry name" value="Cyt_P450"/>
</dbReference>
<name>A0AAJ0MIY0_9PEZI</name>
<dbReference type="EMBL" id="JAUIQD010000002">
    <property type="protein sequence ID" value="KAK3360502.1"/>
    <property type="molecule type" value="Genomic_DNA"/>
</dbReference>
<evidence type="ECO:0000256" key="6">
    <source>
        <dbReference type="PIRSR" id="PIRSR619791-2"/>
    </source>
</evidence>
<dbReference type="Gene3D" id="1.10.630.10">
    <property type="entry name" value="Cytochrome P450"/>
    <property type="match status" value="1"/>
</dbReference>
<protein>
    <submittedName>
        <fullName evidence="8">Heme peroxidase</fullName>
    </submittedName>
</protein>
<keyword evidence="3" id="KW-0223">Dioxygenase</keyword>
<dbReference type="GO" id="GO:0005506">
    <property type="term" value="F:iron ion binding"/>
    <property type="evidence" value="ECO:0007669"/>
    <property type="project" value="InterPro"/>
</dbReference>
<keyword evidence="6" id="KW-0349">Heme</keyword>
<dbReference type="AlphaFoldDB" id="A0AAJ0MIY0"/>
<gene>
    <name evidence="8" type="ORF">B0T25DRAFT_578421</name>
</gene>
<dbReference type="GO" id="GO:0004601">
    <property type="term" value="F:peroxidase activity"/>
    <property type="evidence" value="ECO:0007669"/>
    <property type="project" value="UniProtKB-KW"/>
</dbReference>
<reference evidence="8" key="1">
    <citation type="journal article" date="2023" name="Mol. Phylogenet. Evol.">
        <title>Genome-scale phylogeny and comparative genomics of the fungal order Sordariales.</title>
        <authorList>
            <person name="Hensen N."/>
            <person name="Bonometti L."/>
            <person name="Westerberg I."/>
            <person name="Brannstrom I.O."/>
            <person name="Guillou S."/>
            <person name="Cros-Aarteil S."/>
            <person name="Calhoun S."/>
            <person name="Haridas S."/>
            <person name="Kuo A."/>
            <person name="Mondo S."/>
            <person name="Pangilinan J."/>
            <person name="Riley R."/>
            <person name="LaButti K."/>
            <person name="Andreopoulos B."/>
            <person name="Lipzen A."/>
            <person name="Chen C."/>
            <person name="Yan M."/>
            <person name="Daum C."/>
            <person name="Ng V."/>
            <person name="Clum A."/>
            <person name="Steindorff A."/>
            <person name="Ohm R.A."/>
            <person name="Martin F."/>
            <person name="Silar P."/>
            <person name="Natvig D.O."/>
            <person name="Lalanne C."/>
            <person name="Gautier V."/>
            <person name="Ament-Velasquez S.L."/>
            <person name="Kruys A."/>
            <person name="Hutchinson M.I."/>
            <person name="Powell A.J."/>
            <person name="Barry K."/>
            <person name="Miller A.N."/>
            <person name="Grigoriev I.V."/>
            <person name="Debuchy R."/>
            <person name="Gladieux P."/>
            <person name="Hiltunen Thoren M."/>
            <person name="Johannesson H."/>
        </authorList>
    </citation>
    <scope>NUCLEOTIDE SEQUENCE</scope>
    <source>
        <strain evidence="8">CBS 955.72</strain>
    </source>
</reference>
<evidence type="ECO:0000256" key="1">
    <source>
        <dbReference type="ARBA" id="ARBA00011881"/>
    </source>
</evidence>
<dbReference type="InterPro" id="IPR010255">
    <property type="entry name" value="Haem_peroxidase_sf"/>
</dbReference>
<dbReference type="PANTHER" id="PTHR11903">
    <property type="entry name" value="PROSTAGLANDIN G/H SYNTHASE"/>
    <property type="match status" value="1"/>
</dbReference>
<evidence type="ECO:0000256" key="7">
    <source>
        <dbReference type="SAM" id="MobiDB-lite"/>
    </source>
</evidence>
<reference evidence="8" key="2">
    <citation type="submission" date="2023-06" db="EMBL/GenBank/DDBJ databases">
        <authorList>
            <consortium name="Lawrence Berkeley National Laboratory"/>
            <person name="Haridas S."/>
            <person name="Hensen N."/>
            <person name="Bonometti L."/>
            <person name="Westerberg I."/>
            <person name="Brannstrom I.O."/>
            <person name="Guillou S."/>
            <person name="Cros-Aarteil S."/>
            <person name="Calhoun S."/>
            <person name="Kuo A."/>
            <person name="Mondo S."/>
            <person name="Pangilinan J."/>
            <person name="Riley R."/>
            <person name="Labutti K."/>
            <person name="Andreopoulos B."/>
            <person name="Lipzen A."/>
            <person name="Chen C."/>
            <person name="Yanf M."/>
            <person name="Daum C."/>
            <person name="Ng V."/>
            <person name="Clum A."/>
            <person name="Steindorff A."/>
            <person name="Ohm R."/>
            <person name="Martin F."/>
            <person name="Silar P."/>
            <person name="Natvig D."/>
            <person name="Lalanne C."/>
            <person name="Gautier V."/>
            <person name="Ament-Velasquez S.L."/>
            <person name="Kruys A."/>
            <person name="Hutchinson M.I."/>
            <person name="Powell A.J."/>
            <person name="Barry K."/>
            <person name="Miller A.N."/>
            <person name="Grigoriev I.V."/>
            <person name="Debuchy R."/>
            <person name="Gladieux P."/>
            <person name="Thoren M.H."/>
            <person name="Johannesson H."/>
        </authorList>
    </citation>
    <scope>NUCLEOTIDE SEQUENCE</scope>
    <source>
        <strain evidence="8">CBS 955.72</strain>
    </source>
</reference>
<evidence type="ECO:0000313" key="8">
    <source>
        <dbReference type="EMBL" id="KAK3360502.1"/>
    </source>
</evidence>
<dbReference type="SUPFAM" id="SSF48264">
    <property type="entry name" value="Cytochrome P450"/>
    <property type="match status" value="1"/>
</dbReference>
<keyword evidence="2 6" id="KW-0479">Metal-binding</keyword>
<dbReference type="Gene3D" id="1.10.640.10">
    <property type="entry name" value="Haem peroxidase domain superfamily, animal type"/>
    <property type="match status" value="1"/>
</dbReference>
<dbReference type="CDD" id="cd20612">
    <property type="entry name" value="CYP_LDS-like_C"/>
    <property type="match status" value="1"/>
</dbReference>
<dbReference type="GO" id="GO:0016705">
    <property type="term" value="F:oxidoreductase activity, acting on paired donors, with incorporation or reduction of molecular oxygen"/>
    <property type="evidence" value="ECO:0007669"/>
    <property type="project" value="InterPro"/>
</dbReference>
<keyword evidence="4" id="KW-0560">Oxidoreductase</keyword>
<dbReference type="GO" id="GO:0006631">
    <property type="term" value="P:fatty acid metabolic process"/>
    <property type="evidence" value="ECO:0007669"/>
    <property type="project" value="UniProtKB-ARBA"/>
</dbReference>
<dbReference type="Pfam" id="PF00067">
    <property type="entry name" value="p450"/>
    <property type="match status" value="1"/>
</dbReference>
<evidence type="ECO:0000256" key="4">
    <source>
        <dbReference type="ARBA" id="ARBA00023002"/>
    </source>
</evidence>
<dbReference type="InterPro" id="IPR050783">
    <property type="entry name" value="Oxylipin_biosynth_metab"/>
</dbReference>
<dbReference type="GO" id="GO:0020037">
    <property type="term" value="F:heme binding"/>
    <property type="evidence" value="ECO:0007669"/>
    <property type="project" value="InterPro"/>
</dbReference>
<accession>A0AAJ0MIY0</accession>
<feature type="binding site" description="axial binding residue" evidence="6">
    <location>
        <position position="417"/>
    </location>
    <ligand>
        <name>heme b</name>
        <dbReference type="ChEBI" id="CHEBI:60344"/>
    </ligand>
    <ligandPart>
        <name>Fe</name>
        <dbReference type="ChEBI" id="CHEBI:18248"/>
    </ligandPart>
</feature>
<dbReference type="InterPro" id="IPR036396">
    <property type="entry name" value="Cyt_P450_sf"/>
</dbReference>
<dbReference type="SUPFAM" id="SSF48113">
    <property type="entry name" value="Heme-dependent peroxidases"/>
    <property type="match status" value="1"/>
</dbReference>
<dbReference type="PANTHER" id="PTHR11903:SF13">
    <property type="entry name" value="LINOLEATE 10R-LIPOXYGENASE"/>
    <property type="match status" value="1"/>
</dbReference>
<comment type="caution">
    <text evidence="8">The sequence shown here is derived from an EMBL/GenBank/DDBJ whole genome shotgun (WGS) entry which is preliminary data.</text>
</comment>
<dbReference type="GO" id="GO:0006979">
    <property type="term" value="P:response to oxidative stress"/>
    <property type="evidence" value="ECO:0007669"/>
    <property type="project" value="InterPro"/>
</dbReference>
<dbReference type="PRINTS" id="PR00457">
    <property type="entry name" value="ANPEROXIDASE"/>
</dbReference>
<evidence type="ECO:0000256" key="3">
    <source>
        <dbReference type="ARBA" id="ARBA00022964"/>
    </source>
</evidence>
<dbReference type="PROSITE" id="PS50292">
    <property type="entry name" value="PEROXIDASE_3"/>
    <property type="match status" value="1"/>
</dbReference>
<comment type="subunit">
    <text evidence="1">Homotetramer.</text>
</comment>
<dbReference type="CDD" id="cd09817">
    <property type="entry name" value="linoleate_diol_synthase_like"/>
    <property type="match status" value="1"/>
</dbReference>